<dbReference type="InterPro" id="IPR048254">
    <property type="entry name" value="CDP_ALCOHOL_P_TRANSF_CS"/>
</dbReference>
<evidence type="ECO:0000256" key="6">
    <source>
        <dbReference type="ARBA" id="ARBA00022692"/>
    </source>
</evidence>
<dbReference type="PIRSF" id="PIRSF000847">
    <property type="entry name" value="Phos_ph_gly_syn"/>
    <property type="match status" value="1"/>
</dbReference>
<evidence type="ECO:0000256" key="10">
    <source>
        <dbReference type="ARBA" id="ARBA00023209"/>
    </source>
</evidence>
<protein>
    <recommendedName>
        <fullName evidence="12">Phosphatidylglycerophosphate synthase</fullName>
    </recommendedName>
</protein>
<evidence type="ECO:0000256" key="4">
    <source>
        <dbReference type="ARBA" id="ARBA00022516"/>
    </source>
</evidence>
<evidence type="ECO:0000256" key="7">
    <source>
        <dbReference type="ARBA" id="ARBA00022989"/>
    </source>
</evidence>
<accession>A0ABV1E0T2</accession>
<comment type="subcellular location">
    <subcellularLocation>
        <location evidence="2">Membrane</location>
        <topology evidence="2">Multi-pass membrane protein</topology>
    </subcellularLocation>
</comment>
<evidence type="ECO:0000256" key="1">
    <source>
        <dbReference type="ARBA" id="ARBA00003973"/>
    </source>
</evidence>
<name>A0ABV1E0T2_9FIRM</name>
<comment type="caution">
    <text evidence="15">The sequence shown here is derived from an EMBL/GenBank/DDBJ whole genome shotgun (WGS) entry which is preliminary data.</text>
</comment>
<keyword evidence="4" id="KW-0444">Lipid biosynthesis</keyword>
<dbReference type="RefSeq" id="WP_349219715.1">
    <property type="nucleotide sequence ID" value="NZ_JBBMFD010000014.1"/>
</dbReference>
<feature type="transmembrane region" description="Helical" evidence="14">
    <location>
        <begin position="12"/>
        <end position="30"/>
    </location>
</feature>
<keyword evidence="10" id="KW-0594">Phospholipid biosynthesis</keyword>
<dbReference type="PANTHER" id="PTHR14269">
    <property type="entry name" value="CDP-DIACYLGLYCEROL--GLYCEROL-3-PHOSPHATE 3-PHOSPHATIDYLTRANSFERASE-RELATED"/>
    <property type="match status" value="1"/>
</dbReference>
<evidence type="ECO:0000256" key="5">
    <source>
        <dbReference type="ARBA" id="ARBA00022679"/>
    </source>
</evidence>
<evidence type="ECO:0000256" key="2">
    <source>
        <dbReference type="ARBA" id="ARBA00004141"/>
    </source>
</evidence>
<dbReference type="GO" id="GO:0016740">
    <property type="term" value="F:transferase activity"/>
    <property type="evidence" value="ECO:0007669"/>
    <property type="project" value="UniProtKB-KW"/>
</dbReference>
<evidence type="ECO:0000256" key="8">
    <source>
        <dbReference type="ARBA" id="ARBA00023098"/>
    </source>
</evidence>
<dbReference type="InterPro" id="IPR043130">
    <property type="entry name" value="CDP-OH_PTrfase_TM_dom"/>
</dbReference>
<dbReference type="InterPro" id="IPR050324">
    <property type="entry name" value="CDP-alcohol_PTase-I"/>
</dbReference>
<feature type="transmembrane region" description="Helical" evidence="14">
    <location>
        <begin position="156"/>
        <end position="181"/>
    </location>
</feature>
<evidence type="ECO:0000256" key="11">
    <source>
        <dbReference type="ARBA" id="ARBA00023264"/>
    </source>
</evidence>
<feature type="transmembrane region" description="Helical" evidence="14">
    <location>
        <begin position="131"/>
        <end position="150"/>
    </location>
</feature>
<keyword evidence="6 14" id="KW-0812">Transmembrane</keyword>
<evidence type="ECO:0000256" key="13">
    <source>
        <dbReference type="RuleBase" id="RU003750"/>
    </source>
</evidence>
<organism evidence="15 16">
    <name type="scientific">Solibaculum intestinale</name>
    <dbReference type="NCBI Taxonomy" id="3133165"/>
    <lineage>
        <taxon>Bacteria</taxon>
        <taxon>Bacillati</taxon>
        <taxon>Bacillota</taxon>
        <taxon>Clostridia</taxon>
        <taxon>Eubacteriales</taxon>
        <taxon>Oscillospiraceae</taxon>
        <taxon>Solibaculum</taxon>
    </lineage>
</organism>
<comment type="similarity">
    <text evidence="3 13">Belongs to the CDP-alcohol phosphatidyltransferase class-I family.</text>
</comment>
<dbReference type="Proteomes" id="UP001489509">
    <property type="component" value="Unassembled WGS sequence"/>
</dbReference>
<dbReference type="Gene3D" id="1.20.120.1760">
    <property type="match status" value="1"/>
</dbReference>
<keyword evidence="5 13" id="KW-0808">Transferase</keyword>
<reference evidence="15 16" key="1">
    <citation type="submission" date="2024-03" db="EMBL/GenBank/DDBJ databases">
        <title>Human intestinal bacterial collection.</title>
        <authorList>
            <person name="Pauvert C."/>
            <person name="Hitch T.C.A."/>
            <person name="Clavel T."/>
        </authorList>
    </citation>
    <scope>NUCLEOTIDE SEQUENCE [LARGE SCALE GENOMIC DNA]</scope>
    <source>
        <strain evidence="15 16">CLA-JM-H44</strain>
    </source>
</reference>
<gene>
    <name evidence="15" type="ORF">WMO26_08825</name>
</gene>
<feature type="transmembrane region" description="Helical" evidence="14">
    <location>
        <begin position="97"/>
        <end position="119"/>
    </location>
</feature>
<evidence type="ECO:0000256" key="14">
    <source>
        <dbReference type="SAM" id="Phobius"/>
    </source>
</evidence>
<evidence type="ECO:0000256" key="12">
    <source>
        <dbReference type="ARBA" id="ARBA00033018"/>
    </source>
</evidence>
<evidence type="ECO:0000256" key="3">
    <source>
        <dbReference type="ARBA" id="ARBA00010441"/>
    </source>
</evidence>
<comment type="function">
    <text evidence="1">This protein catalyzes the committed step to the synthesis of the acidic phospholipids.</text>
</comment>
<evidence type="ECO:0000313" key="16">
    <source>
        <dbReference type="Proteomes" id="UP001489509"/>
    </source>
</evidence>
<feature type="transmembrane region" description="Helical" evidence="14">
    <location>
        <begin position="36"/>
        <end position="54"/>
    </location>
</feature>
<dbReference type="EMBL" id="JBBMFD010000014">
    <property type="protein sequence ID" value="MEQ2440926.1"/>
    <property type="molecule type" value="Genomic_DNA"/>
</dbReference>
<evidence type="ECO:0000256" key="9">
    <source>
        <dbReference type="ARBA" id="ARBA00023136"/>
    </source>
</evidence>
<sequence>MSYFKKNLTIPNLLSVFRILLIPLFIYLYLERSAVDYGISAGVVLLISGATDMLDGYIARHFNQITQLGQILDPIADKLTQATVVICIAIMHQQNKFLIPLVLIFLAKEILMGIGSLVLLRRGARPTAALWFGKVATMVFYAVMLVIVFIPAMNDLAITILVAIVAAFMVFALIRYAMLFFQLLKATPKK</sequence>
<dbReference type="InterPro" id="IPR000462">
    <property type="entry name" value="CDP-OH_P_trans"/>
</dbReference>
<keyword evidence="11" id="KW-1208">Phospholipid metabolism</keyword>
<evidence type="ECO:0000313" key="15">
    <source>
        <dbReference type="EMBL" id="MEQ2440926.1"/>
    </source>
</evidence>
<dbReference type="PANTHER" id="PTHR14269:SF11">
    <property type="entry name" value="CDP-DIACYLGLYCEROL--GLYCEROL-3-PHOSPHATE 3-PHOSPHATIDYLTRANSFERASE"/>
    <property type="match status" value="1"/>
</dbReference>
<proteinExistence type="inferred from homology"/>
<dbReference type="PROSITE" id="PS00379">
    <property type="entry name" value="CDP_ALCOHOL_P_TRANSF"/>
    <property type="match status" value="1"/>
</dbReference>
<keyword evidence="16" id="KW-1185">Reference proteome</keyword>
<keyword evidence="9 14" id="KW-0472">Membrane</keyword>
<dbReference type="InterPro" id="IPR004570">
    <property type="entry name" value="Phosphatidylglycerol_P_synth"/>
</dbReference>
<keyword evidence="8" id="KW-0443">Lipid metabolism</keyword>
<keyword evidence="7 14" id="KW-1133">Transmembrane helix</keyword>
<dbReference type="Pfam" id="PF01066">
    <property type="entry name" value="CDP-OH_P_transf"/>
    <property type="match status" value="1"/>
</dbReference>